<comment type="subcellular location">
    <subcellularLocation>
        <location evidence="8">Nucleus</location>
    </subcellularLocation>
</comment>
<evidence type="ECO:0000313" key="11">
    <source>
        <dbReference type="Proteomes" id="UP001178461"/>
    </source>
</evidence>
<name>A0AA35PAP2_9SAUR</name>
<dbReference type="PANTHER" id="PTHR13522:SF3">
    <property type="entry name" value="U6 SNRNA PHOSPHODIESTERASE 1"/>
    <property type="match status" value="1"/>
</dbReference>
<comment type="function">
    <text evidence="8">Phosphodiesterase responsible for the U6 snRNA 3' end processing. Acts as an exoribonuclease (RNase) responsible for trimming the poly(U) tract of the last nucleotides in the pre-U6 snRNA molecule, leading to the formation of mature U6 snRNA.</text>
</comment>
<protein>
    <recommendedName>
        <fullName evidence="8">U6 snRNA phosphodiesterase</fullName>
        <ecNumber evidence="8">3.1.4.-</ecNumber>
    </recommendedName>
</protein>
<dbReference type="PANTHER" id="PTHR13522">
    <property type="entry name" value="U6 SNRNA PHOSPHODIESTERASE 1"/>
    <property type="match status" value="1"/>
</dbReference>
<keyword evidence="2 8" id="KW-0378">Hydrolase</keyword>
<evidence type="ECO:0000256" key="6">
    <source>
        <dbReference type="ARBA" id="ARBA00029305"/>
    </source>
</evidence>
<feature type="active site" description="Proton donor/acceptor" evidence="8">
    <location>
        <position position="225"/>
    </location>
</feature>
<comment type="function">
    <text evidence="7">3'-5' RNA exonuclease that trims the 3' end of oligo(U) and oligo(A) tracts of the pre-U6 small nuclear RNA (snRNA) molecule, leading to the formation of a mature U6 snRNA 3' end-terminated with a 2',3'-cyclic phosphate. Participates in the U6 snRNA 3' end processing that prevents U6 snRNA degradation. In addition also removes uridines from the 3' end of U6atac snRNA and possibly the vault RNA VTRNA1-1.</text>
</comment>
<keyword evidence="11" id="KW-1185">Reference proteome</keyword>
<reference evidence="10" key="1">
    <citation type="submission" date="2022-12" db="EMBL/GenBank/DDBJ databases">
        <authorList>
            <person name="Alioto T."/>
            <person name="Alioto T."/>
            <person name="Gomez Garrido J."/>
        </authorList>
    </citation>
    <scope>NUCLEOTIDE SEQUENCE</scope>
</reference>
<evidence type="ECO:0000313" key="10">
    <source>
        <dbReference type="EMBL" id="CAI5781976.1"/>
    </source>
</evidence>
<keyword evidence="4 8" id="KW-0539">Nucleus</keyword>
<evidence type="ECO:0000256" key="2">
    <source>
        <dbReference type="ARBA" id="ARBA00022801"/>
    </source>
</evidence>
<dbReference type="GO" id="GO:0034477">
    <property type="term" value="P:U6 snRNA 3'-end processing"/>
    <property type="evidence" value="ECO:0007669"/>
    <property type="project" value="UniProtKB-UniRule"/>
</dbReference>
<comment type="catalytic activity">
    <reaction evidence="6">
        <text>a 3'-end uridylyl-adenosine-RNA = a 3'-end 2',3'-cyclophospho-uridine-RNA + adenosine</text>
        <dbReference type="Rhea" id="RHEA:67896"/>
        <dbReference type="Rhea" id="RHEA-COMP:17385"/>
        <dbReference type="Rhea" id="RHEA-COMP:17386"/>
        <dbReference type="ChEBI" id="CHEBI:16335"/>
        <dbReference type="ChEBI" id="CHEBI:85644"/>
        <dbReference type="ChEBI" id="CHEBI:176518"/>
    </reaction>
    <physiologicalReaction direction="left-to-right" evidence="6">
        <dbReference type="Rhea" id="RHEA:67897"/>
    </physiologicalReaction>
</comment>
<dbReference type="EMBL" id="OX395133">
    <property type="protein sequence ID" value="CAI5781976.1"/>
    <property type="molecule type" value="Genomic_DNA"/>
</dbReference>
<evidence type="ECO:0000256" key="7">
    <source>
        <dbReference type="ARBA" id="ARBA00046102"/>
    </source>
</evidence>
<feature type="active site" description="Proton donor/acceptor" evidence="8">
    <location>
        <position position="137"/>
    </location>
</feature>
<comment type="catalytic activity">
    <reaction evidence="5">
        <text>a 3'-end uridylyl-uridine-RNA = a 3'-end 2',3'-cyclophospho-uridine-RNA + uridine</text>
        <dbReference type="Rhea" id="RHEA:46052"/>
        <dbReference type="Rhea" id="RHEA-COMP:17384"/>
        <dbReference type="Rhea" id="RHEA-COMP:17385"/>
        <dbReference type="ChEBI" id="CHEBI:16704"/>
        <dbReference type="ChEBI" id="CHEBI:85643"/>
        <dbReference type="ChEBI" id="CHEBI:85644"/>
    </reaction>
    <physiologicalReaction direction="left-to-right" evidence="5">
        <dbReference type="Rhea" id="RHEA:46053"/>
    </physiologicalReaction>
</comment>
<dbReference type="AlphaFoldDB" id="A0AA35PAP2"/>
<gene>
    <name evidence="8" type="primary">USB1</name>
    <name evidence="10" type="ORF">PODLI_1B035277</name>
</gene>
<dbReference type="GO" id="GO:1990838">
    <property type="term" value="F:poly(U)-specific exoribonuclease activity, producing 3' uridine cyclic phosphate ends"/>
    <property type="evidence" value="ECO:0007669"/>
    <property type="project" value="UniProtKB-UniRule"/>
</dbReference>
<comment type="similarity">
    <text evidence="8">Belongs to the 2H phosphoesterase superfamily. USB1 family.</text>
</comment>
<dbReference type="SUPFAM" id="SSF55144">
    <property type="entry name" value="LigT-like"/>
    <property type="match status" value="1"/>
</dbReference>
<evidence type="ECO:0000256" key="8">
    <source>
        <dbReference type="HAMAP-Rule" id="MF_03040"/>
    </source>
</evidence>
<sequence>MSRVAAVAGLVGYSSSDSEDESASSGAQGEGGEAGGASSAEGRQGRRSPSDSSTAPRLPVPDSVLSMFRDQEEAETVVDDSSKHGGRLRTFPHERGNWATHVYVPYEAQEDFLDLLQLLLLRARASVPSLTAMAEFHISLSQGVILRHHWISPVVQSLKEHLASFPRFTCRADRVKIYTNDPKSRTFIGLEVTSGHSQLLELVSEVDRVMEEFSLPSFYKNPSFHLSLAWCVGNLSEELESCLQELQEIVNGFEDSSYLVRIPGAEVRCKSGKKIFSFPLR</sequence>
<dbReference type="GO" id="GO:0005634">
    <property type="term" value="C:nucleus"/>
    <property type="evidence" value="ECO:0007669"/>
    <property type="project" value="UniProtKB-SubCell"/>
</dbReference>
<dbReference type="GO" id="GO:0016829">
    <property type="term" value="F:lyase activity"/>
    <property type="evidence" value="ECO:0007669"/>
    <property type="project" value="UniProtKB-KW"/>
</dbReference>
<feature type="region of interest" description="Disordered" evidence="9">
    <location>
        <begin position="1"/>
        <end position="62"/>
    </location>
</feature>
<dbReference type="FunFam" id="3.90.1140.10:FF:000002">
    <property type="entry name" value="U6 snRNA phosphodiesterase"/>
    <property type="match status" value="1"/>
</dbReference>
<dbReference type="InterPro" id="IPR027521">
    <property type="entry name" value="Usb1"/>
</dbReference>
<evidence type="ECO:0000256" key="5">
    <source>
        <dbReference type="ARBA" id="ARBA00029300"/>
    </source>
</evidence>
<dbReference type="Proteomes" id="UP001178461">
    <property type="component" value="Chromosome 8"/>
</dbReference>
<dbReference type="HAMAP" id="MF_03040">
    <property type="entry name" value="USB1"/>
    <property type="match status" value="1"/>
</dbReference>
<dbReference type="Gene3D" id="3.90.1140.10">
    <property type="entry name" value="Cyclic phosphodiesterase"/>
    <property type="match status" value="1"/>
</dbReference>
<proteinExistence type="inferred from homology"/>
<dbReference type="EC" id="3.1.4.-" evidence="8"/>
<evidence type="ECO:0000256" key="1">
    <source>
        <dbReference type="ARBA" id="ARBA00022722"/>
    </source>
</evidence>
<accession>A0AA35PAP2</accession>
<dbReference type="InterPro" id="IPR009097">
    <property type="entry name" value="Cyclic_Pdiesterase"/>
</dbReference>
<evidence type="ECO:0000256" key="3">
    <source>
        <dbReference type="ARBA" id="ARBA00023239"/>
    </source>
</evidence>
<dbReference type="Pfam" id="PF09749">
    <property type="entry name" value="HVSL"/>
    <property type="match status" value="1"/>
</dbReference>
<evidence type="ECO:0000256" key="9">
    <source>
        <dbReference type="SAM" id="MobiDB-lite"/>
    </source>
</evidence>
<evidence type="ECO:0000256" key="4">
    <source>
        <dbReference type="ARBA" id="ARBA00023242"/>
    </source>
</evidence>
<keyword evidence="3" id="KW-0456">Lyase</keyword>
<keyword evidence="1 8" id="KW-0540">Nuclease</keyword>
<organism evidence="10 11">
    <name type="scientific">Podarcis lilfordi</name>
    <name type="common">Lilford's wall lizard</name>
    <dbReference type="NCBI Taxonomy" id="74358"/>
    <lineage>
        <taxon>Eukaryota</taxon>
        <taxon>Metazoa</taxon>
        <taxon>Chordata</taxon>
        <taxon>Craniata</taxon>
        <taxon>Vertebrata</taxon>
        <taxon>Euteleostomi</taxon>
        <taxon>Lepidosauria</taxon>
        <taxon>Squamata</taxon>
        <taxon>Bifurcata</taxon>
        <taxon>Unidentata</taxon>
        <taxon>Episquamata</taxon>
        <taxon>Laterata</taxon>
        <taxon>Lacertibaenia</taxon>
        <taxon>Lacertidae</taxon>
        <taxon>Podarcis</taxon>
    </lineage>
</organism>